<keyword evidence="4" id="KW-0679">Respiratory chain</keyword>
<evidence type="ECO:0008006" key="13">
    <source>
        <dbReference type="Google" id="ProtNLM"/>
    </source>
</evidence>
<protein>
    <recommendedName>
        <fullName evidence="13">NADH dehydrogenase [ubiquinone] 1 subunit C2</fullName>
    </recommendedName>
</protein>
<keyword evidence="10" id="KW-0472">Membrane</keyword>
<keyword evidence="8" id="KW-1133">Transmembrane helix</keyword>
<gene>
    <name evidence="11" type="ORF">ACJMK2_032595</name>
</gene>
<evidence type="ECO:0000256" key="10">
    <source>
        <dbReference type="ARBA" id="ARBA00023136"/>
    </source>
</evidence>
<evidence type="ECO:0000256" key="3">
    <source>
        <dbReference type="ARBA" id="ARBA00022448"/>
    </source>
</evidence>
<comment type="similarity">
    <text evidence="2">Belongs to the complex I NDUFC2 subunit family.</text>
</comment>
<dbReference type="PANTHER" id="PTHR13099:SF0">
    <property type="entry name" value="NADH DEHYDROGENASE [UBIQUINONE] 1 SUBUNIT C2-RELATED"/>
    <property type="match status" value="1"/>
</dbReference>
<sequence>MPLPYFDQFVLAAGGIIYAAGTNLMSKKPAYTGIYRHVGYAALGAVAGKYLAEYRIKKKHEKMVFIEDYVESHPEYFPESAPLKWKDVFQTWHPTR</sequence>
<dbReference type="Proteomes" id="UP001634394">
    <property type="component" value="Unassembled WGS sequence"/>
</dbReference>
<evidence type="ECO:0000256" key="4">
    <source>
        <dbReference type="ARBA" id="ARBA00022660"/>
    </source>
</evidence>
<comment type="caution">
    <text evidence="11">The sequence shown here is derived from an EMBL/GenBank/DDBJ whole genome shotgun (WGS) entry which is preliminary data.</text>
</comment>
<comment type="subcellular location">
    <subcellularLocation>
        <location evidence="1">Mitochondrion inner membrane</location>
        <topology evidence="1">Single-pass membrane protein</topology>
        <orientation evidence="1">Matrix side</orientation>
    </subcellularLocation>
</comment>
<dbReference type="AlphaFoldDB" id="A0ABD3X3Q6"/>
<keyword evidence="3" id="KW-0813">Transport</keyword>
<evidence type="ECO:0000313" key="12">
    <source>
        <dbReference type="Proteomes" id="UP001634394"/>
    </source>
</evidence>
<dbReference type="Pfam" id="PF06374">
    <property type="entry name" value="NDUF_C2"/>
    <property type="match status" value="1"/>
</dbReference>
<keyword evidence="7" id="KW-0249">Electron transport</keyword>
<evidence type="ECO:0000256" key="5">
    <source>
        <dbReference type="ARBA" id="ARBA00022692"/>
    </source>
</evidence>
<dbReference type="InterPro" id="IPR009423">
    <property type="entry name" value="NDUC2"/>
</dbReference>
<evidence type="ECO:0000256" key="1">
    <source>
        <dbReference type="ARBA" id="ARBA00004298"/>
    </source>
</evidence>
<proteinExistence type="inferred from homology"/>
<dbReference type="PANTHER" id="PTHR13099">
    <property type="entry name" value="NADH-UBIQUINONE OXIDOREDUCTASE SUBUNIT B14.5B"/>
    <property type="match status" value="1"/>
</dbReference>
<evidence type="ECO:0000256" key="8">
    <source>
        <dbReference type="ARBA" id="ARBA00022989"/>
    </source>
</evidence>
<evidence type="ECO:0000256" key="6">
    <source>
        <dbReference type="ARBA" id="ARBA00022792"/>
    </source>
</evidence>
<dbReference type="EMBL" id="JBJQND010000004">
    <property type="protein sequence ID" value="KAL3880351.1"/>
    <property type="molecule type" value="Genomic_DNA"/>
</dbReference>
<organism evidence="11 12">
    <name type="scientific">Sinanodonta woodiana</name>
    <name type="common">Chinese pond mussel</name>
    <name type="synonym">Anodonta woodiana</name>
    <dbReference type="NCBI Taxonomy" id="1069815"/>
    <lineage>
        <taxon>Eukaryota</taxon>
        <taxon>Metazoa</taxon>
        <taxon>Spiralia</taxon>
        <taxon>Lophotrochozoa</taxon>
        <taxon>Mollusca</taxon>
        <taxon>Bivalvia</taxon>
        <taxon>Autobranchia</taxon>
        <taxon>Heteroconchia</taxon>
        <taxon>Palaeoheterodonta</taxon>
        <taxon>Unionida</taxon>
        <taxon>Unionoidea</taxon>
        <taxon>Unionidae</taxon>
        <taxon>Unioninae</taxon>
        <taxon>Sinanodonta</taxon>
    </lineage>
</organism>
<reference evidence="11 12" key="1">
    <citation type="submission" date="2024-11" db="EMBL/GenBank/DDBJ databases">
        <title>Chromosome-level genome assembly of the freshwater bivalve Anodonta woodiana.</title>
        <authorList>
            <person name="Chen X."/>
        </authorList>
    </citation>
    <scope>NUCLEOTIDE SEQUENCE [LARGE SCALE GENOMIC DNA]</scope>
    <source>
        <strain evidence="11">MN2024</strain>
        <tissue evidence="11">Gills</tissue>
    </source>
</reference>
<evidence type="ECO:0000256" key="9">
    <source>
        <dbReference type="ARBA" id="ARBA00023128"/>
    </source>
</evidence>
<accession>A0ABD3X3Q6</accession>
<keyword evidence="6" id="KW-0999">Mitochondrion inner membrane</keyword>
<name>A0ABD3X3Q6_SINWO</name>
<keyword evidence="12" id="KW-1185">Reference proteome</keyword>
<keyword evidence="5" id="KW-0812">Transmembrane</keyword>
<evidence type="ECO:0000313" key="11">
    <source>
        <dbReference type="EMBL" id="KAL3880351.1"/>
    </source>
</evidence>
<evidence type="ECO:0000256" key="2">
    <source>
        <dbReference type="ARBA" id="ARBA00008674"/>
    </source>
</evidence>
<keyword evidence="9" id="KW-0496">Mitochondrion</keyword>
<dbReference type="GO" id="GO:0005743">
    <property type="term" value="C:mitochondrial inner membrane"/>
    <property type="evidence" value="ECO:0007669"/>
    <property type="project" value="UniProtKB-SubCell"/>
</dbReference>
<evidence type="ECO:0000256" key="7">
    <source>
        <dbReference type="ARBA" id="ARBA00022982"/>
    </source>
</evidence>